<organism evidence="2 3">
    <name type="scientific">Pirellula staleyi (strain ATCC 27377 / DSM 6068 / ICPB 4128)</name>
    <name type="common">Pirella staleyi</name>
    <dbReference type="NCBI Taxonomy" id="530564"/>
    <lineage>
        <taxon>Bacteria</taxon>
        <taxon>Pseudomonadati</taxon>
        <taxon>Planctomycetota</taxon>
        <taxon>Planctomycetia</taxon>
        <taxon>Pirellulales</taxon>
        <taxon>Pirellulaceae</taxon>
        <taxon>Pirellula</taxon>
    </lineage>
</organism>
<dbReference type="EMBL" id="CP001848">
    <property type="protein sequence ID" value="ADB17807.1"/>
    <property type="molecule type" value="Genomic_DNA"/>
</dbReference>
<feature type="compositionally biased region" description="Low complexity" evidence="1">
    <location>
        <begin position="418"/>
        <end position="430"/>
    </location>
</feature>
<dbReference type="Proteomes" id="UP000001887">
    <property type="component" value="Chromosome"/>
</dbReference>
<proteinExistence type="predicted"/>
<dbReference type="KEGG" id="psl:Psta_3143"/>
<reference evidence="2 3" key="1">
    <citation type="journal article" date="2009" name="Stand. Genomic Sci.">
        <title>Complete genome sequence of Pirellula staleyi type strain (ATCC 27377).</title>
        <authorList>
            <person name="Clum A."/>
            <person name="Tindall B.J."/>
            <person name="Sikorski J."/>
            <person name="Ivanova N."/>
            <person name="Mavrommatis K."/>
            <person name="Lucas S."/>
            <person name="Glavina del Rio T."/>
            <person name="Nolan M."/>
            <person name="Chen F."/>
            <person name="Tice H."/>
            <person name="Pitluck S."/>
            <person name="Cheng J.F."/>
            <person name="Chertkov O."/>
            <person name="Brettin T."/>
            <person name="Han C."/>
            <person name="Detter J.C."/>
            <person name="Kuske C."/>
            <person name="Bruce D."/>
            <person name="Goodwin L."/>
            <person name="Ovchinikova G."/>
            <person name="Pati A."/>
            <person name="Mikhailova N."/>
            <person name="Chen A."/>
            <person name="Palaniappan K."/>
            <person name="Land M."/>
            <person name="Hauser L."/>
            <person name="Chang Y.J."/>
            <person name="Jeffries C.D."/>
            <person name="Chain P."/>
            <person name="Rohde M."/>
            <person name="Goker M."/>
            <person name="Bristow J."/>
            <person name="Eisen J.A."/>
            <person name="Markowitz V."/>
            <person name="Hugenholtz P."/>
            <person name="Kyrpides N.C."/>
            <person name="Klenk H.P."/>
            <person name="Lapidus A."/>
        </authorList>
    </citation>
    <scope>NUCLEOTIDE SEQUENCE [LARGE SCALE GENOMIC DNA]</scope>
    <source>
        <strain evidence="3">ATCC 27377 / DSM 6068 / ICPB 4128</strain>
    </source>
</reference>
<accession>D2QWK4</accession>
<evidence type="ECO:0000313" key="3">
    <source>
        <dbReference type="Proteomes" id="UP000001887"/>
    </source>
</evidence>
<dbReference type="OrthoDB" id="252570at2"/>
<dbReference type="AlphaFoldDB" id="D2QWK4"/>
<name>D2QWK4_PIRSD</name>
<keyword evidence="3" id="KW-1185">Reference proteome</keyword>
<dbReference type="eggNOG" id="ENOG50331I1">
    <property type="taxonomic scope" value="Bacteria"/>
</dbReference>
<gene>
    <name evidence="2" type="ordered locus">Psta_3143</name>
</gene>
<evidence type="ECO:0000256" key="1">
    <source>
        <dbReference type="SAM" id="MobiDB-lite"/>
    </source>
</evidence>
<sequence>MSRVTAPAMISPALSSRDIGLVSEVKEVASGAGSDSKLKRQRSLAIWLQRVSMVSLRKLLRSGASSLLGTPLLPALAAVICSLGCASLATASEPRVQFDLPYQIVCVDVTSPEFAERNPGQRLIEARLPFSMLLTSGRAKDVSQVTLRASSPHATMLVADYLPKTLHEEQTIGGVEVHKDHELTTSLGVNLSGKYTGAGVGAETGIGEKRTSGTKYQLLPPRETVVAAGKVGRGAGVYFKLVASDRNPWEGEREIVLILQVPAAWRADYLHVRCEATGVRHGLVKSMDETIRVAQRDFLVALCHVGDEQARLAADELARSESQLRRAVMAAGNPERDSISLLGGAISIPTGGSQPVAPQAWLGEFLFASVGRGKIPNSLPGEVKAAAVRFQDARTAIWQLTGWGNSSATRVEVLRPVSTTPASNASSATTGWTSQSATP</sequence>
<dbReference type="HOGENOM" id="CLU_623823_0_0_0"/>
<protein>
    <submittedName>
        <fullName evidence="2">Uncharacterized protein</fullName>
    </submittedName>
</protein>
<feature type="region of interest" description="Disordered" evidence="1">
    <location>
        <begin position="418"/>
        <end position="439"/>
    </location>
</feature>
<evidence type="ECO:0000313" key="2">
    <source>
        <dbReference type="EMBL" id="ADB17807.1"/>
    </source>
</evidence>